<organism evidence="6">
    <name type="scientific">Desulfomonile tiedjei</name>
    <dbReference type="NCBI Taxonomy" id="2358"/>
    <lineage>
        <taxon>Bacteria</taxon>
        <taxon>Pseudomonadati</taxon>
        <taxon>Thermodesulfobacteriota</taxon>
        <taxon>Desulfomonilia</taxon>
        <taxon>Desulfomonilales</taxon>
        <taxon>Desulfomonilaceae</taxon>
        <taxon>Desulfomonile</taxon>
    </lineage>
</organism>
<dbReference type="EMBL" id="DTGT01000294">
    <property type="protein sequence ID" value="HGH61477.1"/>
    <property type="molecule type" value="Genomic_DNA"/>
</dbReference>
<comment type="catalytic activity">
    <reaction evidence="1">
        <text>Hydrolyzes the link between N-acetylmuramoyl residues and L-amino acid residues in certain cell-wall glycopeptides.</text>
        <dbReference type="EC" id="3.5.1.28"/>
    </reaction>
</comment>
<feature type="region of interest" description="Disordered" evidence="4">
    <location>
        <begin position="285"/>
        <end position="304"/>
    </location>
</feature>
<feature type="domain" description="MurNAc-LAA" evidence="5">
    <location>
        <begin position="347"/>
        <end position="498"/>
    </location>
</feature>
<evidence type="ECO:0000259" key="5">
    <source>
        <dbReference type="SMART" id="SM00646"/>
    </source>
</evidence>
<gene>
    <name evidence="6" type="ORF">ENV54_09290</name>
</gene>
<dbReference type="PANTHER" id="PTHR30404">
    <property type="entry name" value="N-ACETYLMURAMOYL-L-ALANINE AMIDASE"/>
    <property type="match status" value="1"/>
</dbReference>
<dbReference type="GO" id="GO:0030288">
    <property type="term" value="C:outer membrane-bounded periplasmic space"/>
    <property type="evidence" value="ECO:0007669"/>
    <property type="project" value="TreeGrafter"/>
</dbReference>
<dbReference type="SUPFAM" id="SSF53187">
    <property type="entry name" value="Zn-dependent exopeptidases"/>
    <property type="match status" value="1"/>
</dbReference>
<evidence type="ECO:0000256" key="2">
    <source>
        <dbReference type="ARBA" id="ARBA00011901"/>
    </source>
</evidence>
<evidence type="ECO:0000313" key="6">
    <source>
        <dbReference type="EMBL" id="HGH61477.1"/>
    </source>
</evidence>
<evidence type="ECO:0000256" key="1">
    <source>
        <dbReference type="ARBA" id="ARBA00001561"/>
    </source>
</evidence>
<dbReference type="InterPro" id="IPR002508">
    <property type="entry name" value="MurNAc-LAA_cat"/>
</dbReference>
<name>A0A7C4EXU9_9BACT</name>
<dbReference type="GO" id="GO:0009253">
    <property type="term" value="P:peptidoglycan catabolic process"/>
    <property type="evidence" value="ECO:0007669"/>
    <property type="project" value="InterPro"/>
</dbReference>
<evidence type="ECO:0000256" key="3">
    <source>
        <dbReference type="ARBA" id="ARBA00022801"/>
    </source>
</evidence>
<dbReference type="InterPro" id="IPR050695">
    <property type="entry name" value="N-acetylmuramoyl_amidase_3"/>
</dbReference>
<dbReference type="GO" id="GO:0008745">
    <property type="term" value="F:N-acetylmuramoyl-L-alanine amidase activity"/>
    <property type="evidence" value="ECO:0007669"/>
    <property type="project" value="UniProtKB-EC"/>
</dbReference>
<evidence type="ECO:0000256" key="4">
    <source>
        <dbReference type="SAM" id="MobiDB-lite"/>
    </source>
</evidence>
<reference evidence="6" key="1">
    <citation type="journal article" date="2020" name="mSystems">
        <title>Genome- and Community-Level Interaction Insights into Carbon Utilization and Element Cycling Functions of Hydrothermarchaeota in Hydrothermal Sediment.</title>
        <authorList>
            <person name="Zhou Z."/>
            <person name="Liu Y."/>
            <person name="Xu W."/>
            <person name="Pan J."/>
            <person name="Luo Z.H."/>
            <person name="Li M."/>
        </authorList>
    </citation>
    <scope>NUCLEOTIDE SEQUENCE [LARGE SCALE GENOMIC DNA]</scope>
    <source>
        <strain evidence="6">SpSt-769</strain>
    </source>
</reference>
<dbReference type="Gene3D" id="3.40.630.40">
    <property type="entry name" value="Zn-dependent exopeptidases"/>
    <property type="match status" value="1"/>
</dbReference>
<keyword evidence="3" id="KW-0378">Hydrolase</keyword>
<accession>A0A7C4EXU9</accession>
<proteinExistence type="predicted"/>
<sequence>MRRPMTRIASVAACRHSQMTHSPIAPTSDCPLMTKIALICFFACAFCIALPCQDSAYCSPRTVHSTPDALLKRYDHLLKDPKATRDDWLKLIAALLKVQEKGRKDEAPRALLYAGRGALALYAKSGKREDLDKAIELFNALVRNYEKTSYFIDGLKELKRAHEMRLRLLNRISPIESSSQANHKDKSSVQESPQAPHGGAEPEQSSKRILTEAPQEAGVAPAQPDQSLRSPSAVKIGNPYYGGAVSEAPWAAPTHAVAVRERKHAKAATRVRPHVRETHGRPLVIVLDPGHGGKDPGAVSPDGSMKEKDFTLDVCLRIQKRLHELLPEADIRLTRNNDTYLALVERAEIANSLNADIFLSIHGNAYADARAGGVETFYLSAAKSRGAMRVAARENGISLARMTDLQATLVDLVVTGKKTESALLAHEVHNSLISTLKQRHHAARDRGVKTAPFYVLLGAKMPAILIECVFLTSINDRKNLLAENKLNDIAEGIARGALNYILHNGEKTGSPSLTTSLESQNPS</sequence>
<dbReference type="AlphaFoldDB" id="A0A7C4EXU9"/>
<feature type="region of interest" description="Disordered" evidence="4">
    <location>
        <begin position="175"/>
        <end position="207"/>
    </location>
</feature>
<dbReference type="PANTHER" id="PTHR30404:SF0">
    <property type="entry name" value="N-ACETYLMURAMOYL-L-ALANINE AMIDASE AMIC"/>
    <property type="match status" value="1"/>
</dbReference>
<comment type="caution">
    <text evidence="6">The sequence shown here is derived from an EMBL/GenBank/DDBJ whole genome shotgun (WGS) entry which is preliminary data.</text>
</comment>
<protein>
    <recommendedName>
        <fullName evidence="2">N-acetylmuramoyl-L-alanine amidase</fullName>
        <ecNumber evidence="2">3.5.1.28</ecNumber>
    </recommendedName>
</protein>
<dbReference type="SMART" id="SM00646">
    <property type="entry name" value="Ami_3"/>
    <property type="match status" value="1"/>
</dbReference>
<dbReference type="EC" id="3.5.1.28" evidence="2"/>
<dbReference type="Pfam" id="PF01520">
    <property type="entry name" value="Amidase_3"/>
    <property type="match status" value="1"/>
</dbReference>
<dbReference type="CDD" id="cd02696">
    <property type="entry name" value="MurNAc-LAA"/>
    <property type="match status" value="1"/>
</dbReference>